<protein>
    <submittedName>
        <fullName evidence="1">Uncharacterized protein</fullName>
    </submittedName>
</protein>
<gene>
    <name evidence="1" type="ORF">KTC_11650</name>
</gene>
<dbReference type="AlphaFoldDB" id="A0A455SMW7"/>
<evidence type="ECO:0000313" key="1">
    <source>
        <dbReference type="EMBL" id="BBH86414.1"/>
    </source>
</evidence>
<dbReference type="EMBL" id="AP019376">
    <property type="protein sequence ID" value="BBH86414.1"/>
    <property type="molecule type" value="Genomic_DNA"/>
</dbReference>
<proteinExistence type="predicted"/>
<reference evidence="1" key="1">
    <citation type="submission" date="2018-12" db="EMBL/GenBank/DDBJ databases">
        <title>Novel natural products biosynthetic potential of the class Ktedonobacteria.</title>
        <authorList>
            <person name="Zheng Y."/>
            <person name="Saitou A."/>
            <person name="Wang C.M."/>
            <person name="Toyoda A."/>
            <person name="Minakuchi Y."/>
            <person name="Sekiguchi Y."/>
            <person name="Ueda K."/>
            <person name="Takano H."/>
            <person name="Sakai Y."/>
            <person name="Yokota A."/>
            <person name="Yabe S."/>
        </authorList>
    </citation>
    <scope>NUCLEOTIDE SEQUENCE</scope>
    <source>
        <strain evidence="1">COM3</strain>
    </source>
</reference>
<accession>A0A455SMW7</accession>
<organism evidence="1">
    <name type="scientific">Thermosporothrix sp. COM3</name>
    <dbReference type="NCBI Taxonomy" id="2490863"/>
    <lineage>
        <taxon>Bacteria</taxon>
        <taxon>Bacillati</taxon>
        <taxon>Chloroflexota</taxon>
        <taxon>Ktedonobacteria</taxon>
        <taxon>Ktedonobacterales</taxon>
        <taxon>Thermosporotrichaceae</taxon>
        <taxon>Thermosporothrix</taxon>
    </lineage>
</organism>
<sequence length="56" mass="6459">MNPNNVVETRVGKWGTFIKKEFLLAGPSGKFRLLEAVWHVTEDGLRFVSPILKFRK</sequence>
<name>A0A455SMW7_9CHLR</name>